<dbReference type="InterPro" id="IPR033331">
    <property type="entry name" value="TMEM127"/>
</dbReference>
<evidence type="ECO:0000313" key="3">
    <source>
        <dbReference type="Proteomes" id="UP000046395"/>
    </source>
</evidence>
<feature type="domain" description="Transmembrane protein 127 transmembrane region" evidence="2">
    <location>
        <begin position="162"/>
        <end position="272"/>
    </location>
</feature>
<reference evidence="4" key="1">
    <citation type="submission" date="2019-12" db="UniProtKB">
        <authorList>
            <consortium name="WormBaseParasite"/>
        </authorList>
    </citation>
    <scope>IDENTIFICATION</scope>
</reference>
<feature type="transmembrane region" description="Helical" evidence="1">
    <location>
        <begin position="254"/>
        <end position="277"/>
    </location>
</feature>
<dbReference type="Pfam" id="PF20517">
    <property type="entry name" value="TMEM127"/>
    <property type="match status" value="1"/>
</dbReference>
<dbReference type="GO" id="GO:0008285">
    <property type="term" value="P:negative regulation of cell population proliferation"/>
    <property type="evidence" value="ECO:0007669"/>
    <property type="project" value="InterPro"/>
</dbReference>
<accession>A0A5S6Q510</accession>
<dbReference type="GO" id="GO:0032007">
    <property type="term" value="P:negative regulation of TOR signaling"/>
    <property type="evidence" value="ECO:0007669"/>
    <property type="project" value="InterPro"/>
</dbReference>
<dbReference type="WBParaSite" id="TMUE_0000002268.1">
    <property type="protein sequence ID" value="TMUE_0000002268.1"/>
    <property type="gene ID" value="WBGene00287918"/>
</dbReference>
<dbReference type="Gene3D" id="1.20.140.150">
    <property type="match status" value="1"/>
</dbReference>
<dbReference type="PANTHER" id="PTHR28358:SF1">
    <property type="entry name" value="TRANSMEMBRANE PROTEIN 127"/>
    <property type="match status" value="1"/>
</dbReference>
<feature type="transmembrane region" description="Helical" evidence="1">
    <location>
        <begin position="83"/>
        <end position="103"/>
    </location>
</feature>
<dbReference type="Proteomes" id="UP000046395">
    <property type="component" value="Unassembled WGS sequence"/>
</dbReference>
<keyword evidence="1" id="KW-1133">Transmembrane helix</keyword>
<dbReference type="AlphaFoldDB" id="A0A5S6Q510"/>
<dbReference type="GO" id="GO:0016020">
    <property type="term" value="C:membrane"/>
    <property type="evidence" value="ECO:0007669"/>
    <property type="project" value="TreeGrafter"/>
</dbReference>
<feature type="transmembrane region" description="Helical" evidence="1">
    <location>
        <begin position="208"/>
        <end position="228"/>
    </location>
</feature>
<evidence type="ECO:0000313" key="4">
    <source>
        <dbReference type="WBParaSite" id="TMUE_0000002268.1"/>
    </source>
</evidence>
<keyword evidence="3" id="KW-1185">Reference proteome</keyword>
<dbReference type="PANTHER" id="PTHR28358">
    <property type="entry name" value="TRANSMEMBRANE PROTEIN 127"/>
    <property type="match status" value="1"/>
</dbReference>
<organism evidence="3 4">
    <name type="scientific">Trichuris muris</name>
    <name type="common">Mouse whipworm</name>
    <dbReference type="NCBI Taxonomy" id="70415"/>
    <lineage>
        <taxon>Eukaryota</taxon>
        <taxon>Metazoa</taxon>
        <taxon>Ecdysozoa</taxon>
        <taxon>Nematoda</taxon>
        <taxon>Enoplea</taxon>
        <taxon>Dorylaimia</taxon>
        <taxon>Trichinellida</taxon>
        <taxon>Trichuridae</taxon>
        <taxon>Trichuris</taxon>
    </lineage>
</organism>
<protein>
    <submittedName>
        <fullName evidence="4">Transmembrane protein 127 transmembrane region domain-containing protein</fullName>
    </submittedName>
</protein>
<dbReference type="InterPro" id="IPR046795">
    <property type="entry name" value="TMEM127_TM"/>
</dbReference>
<evidence type="ECO:0000256" key="1">
    <source>
        <dbReference type="SAM" id="Phobius"/>
    </source>
</evidence>
<dbReference type="STRING" id="70415.A0A5S6Q510"/>
<feature type="transmembrane region" description="Helical" evidence="1">
    <location>
        <begin position="170"/>
        <end position="196"/>
    </location>
</feature>
<sequence>MTRDIALPPFMRYQIWSPSPVAVPRSLSIELLVPVCLGRVLIVLAGKAFPAIRSSALASMVQEEGECASTFLRKCCHVKCSSYSLASTAFGLLAVAALSVSLAEQDWFYINGGHCPLKHLGLSLFYGFGYFEYVHSFDVGAPFRIPRRHTIYRTRSKSFVDCVTPEIVDIFHALIGVIFITLMLAFCNVIVSACELNRGPFRWIRTNSVFNVFLVFFCVFTIGISYWVSLLIENFQRSTTDAPEMVHVSFGEGFYLIVAAACFFICAFVSNIVKYALKLRKRMEDRLSLIENSFAEASVALPSDLDLFNPRWTSSADWSLLRFSPAVAPPPYTP</sequence>
<proteinExistence type="predicted"/>
<evidence type="ECO:0000259" key="2">
    <source>
        <dbReference type="Pfam" id="PF20517"/>
    </source>
</evidence>
<keyword evidence="1" id="KW-0472">Membrane</keyword>
<name>A0A5S6Q510_TRIMR</name>
<keyword evidence="1" id="KW-0812">Transmembrane</keyword>